<sequence>MSVTATPPRSSRPRTSAPPSPYADRDVGPSDSPLRRSRGFATNLSACAGDEGEPATDSPTFHLRKSERISQWRSTVSPSYTPKTHNALARATGGPSSIHSGSPYTPRTHSALARAIDSDSDSDAEPARQARESRRSTQTRTPPASSRKLGSAFNMSMSPLSQASPAPAAKVRFLAEPMRRYNSLPTPPAAWSPSRVPRSIGLYDLNLHATPPKSKYQPKKLDLGGPLGGPIEAAPLTPSPEMKEER</sequence>
<dbReference type="Proteomes" id="UP000006757">
    <property type="component" value="Unassembled WGS sequence"/>
</dbReference>
<feature type="compositionally biased region" description="Low complexity" evidence="1">
    <location>
        <begin position="156"/>
        <end position="167"/>
    </location>
</feature>
<comment type="caution">
    <text evidence="2">The sequence shown here is derived from an EMBL/GenBank/DDBJ whole genome shotgun (WGS) entry which is preliminary data.</text>
</comment>
<feature type="region of interest" description="Disordered" evidence="1">
    <location>
        <begin position="208"/>
        <end position="246"/>
    </location>
</feature>
<feature type="compositionally biased region" description="Low complexity" evidence="1">
    <location>
        <begin position="1"/>
        <end position="15"/>
    </location>
</feature>
<dbReference type="AlphaFoldDB" id="K1W8Y3"/>
<gene>
    <name evidence="2" type="ORF">A1Q2_00513</name>
</gene>
<name>K1W8Y3_TRIAC</name>
<feature type="compositionally biased region" description="Polar residues" evidence="1">
    <location>
        <begin position="94"/>
        <end position="108"/>
    </location>
</feature>
<keyword evidence="3" id="KW-1185">Reference proteome</keyword>
<feature type="compositionally biased region" description="Basic and acidic residues" evidence="1">
    <location>
        <begin position="125"/>
        <end position="135"/>
    </location>
</feature>
<accession>K1W8Y3</accession>
<organism evidence="2 3">
    <name type="scientific">Trichosporon asahii var. asahii (strain CBS 8904)</name>
    <name type="common">Yeast</name>
    <dbReference type="NCBI Taxonomy" id="1220162"/>
    <lineage>
        <taxon>Eukaryota</taxon>
        <taxon>Fungi</taxon>
        <taxon>Dikarya</taxon>
        <taxon>Basidiomycota</taxon>
        <taxon>Agaricomycotina</taxon>
        <taxon>Tremellomycetes</taxon>
        <taxon>Trichosporonales</taxon>
        <taxon>Trichosporonaceae</taxon>
        <taxon>Trichosporon</taxon>
    </lineage>
</organism>
<protein>
    <submittedName>
        <fullName evidence="2">Uncharacterized protein</fullName>
    </submittedName>
</protein>
<reference evidence="2 3" key="1">
    <citation type="journal article" date="2012" name="Eukaryot. Cell">
        <title>Genome sequence of the Trichosporon asahii environmental strain CBS 8904.</title>
        <authorList>
            <person name="Yang R.Y."/>
            <person name="Li H.T."/>
            <person name="Zhu H."/>
            <person name="Zhou G.P."/>
            <person name="Wang M."/>
            <person name="Wang L."/>
        </authorList>
    </citation>
    <scope>NUCLEOTIDE SEQUENCE [LARGE SCALE GENOMIC DNA]</scope>
    <source>
        <strain evidence="2 3">CBS 8904</strain>
    </source>
</reference>
<feature type="region of interest" description="Disordered" evidence="1">
    <location>
        <begin position="1"/>
        <end position="167"/>
    </location>
</feature>
<evidence type="ECO:0000313" key="3">
    <source>
        <dbReference type="Proteomes" id="UP000006757"/>
    </source>
</evidence>
<feature type="compositionally biased region" description="Polar residues" evidence="1">
    <location>
        <begin position="71"/>
        <end position="84"/>
    </location>
</feature>
<dbReference type="InParanoid" id="K1W8Y3"/>
<dbReference type="HOGENOM" id="CLU_1129757_0_0_1"/>
<dbReference type="EMBL" id="AMBO01000140">
    <property type="protein sequence ID" value="EKD05283.1"/>
    <property type="molecule type" value="Genomic_DNA"/>
</dbReference>
<proteinExistence type="predicted"/>
<evidence type="ECO:0000313" key="2">
    <source>
        <dbReference type="EMBL" id="EKD05283.1"/>
    </source>
</evidence>
<evidence type="ECO:0000256" key="1">
    <source>
        <dbReference type="SAM" id="MobiDB-lite"/>
    </source>
</evidence>